<gene>
    <name evidence="1" type="ORF">V6N11_024916</name>
</gene>
<reference evidence="1 2" key="1">
    <citation type="journal article" date="2024" name="G3 (Bethesda)">
        <title>Genome assembly of Hibiscus sabdariffa L. provides insights into metabolisms of medicinal natural products.</title>
        <authorList>
            <person name="Kim T."/>
        </authorList>
    </citation>
    <scope>NUCLEOTIDE SEQUENCE [LARGE SCALE GENOMIC DNA]</scope>
    <source>
        <strain evidence="1">TK-2024</strain>
        <tissue evidence="1">Old leaves</tissue>
    </source>
</reference>
<evidence type="ECO:0000313" key="2">
    <source>
        <dbReference type="Proteomes" id="UP001396334"/>
    </source>
</evidence>
<dbReference type="EMBL" id="JBBPBN010000035">
    <property type="protein sequence ID" value="KAK9002231.1"/>
    <property type="molecule type" value="Genomic_DNA"/>
</dbReference>
<name>A0ABR2QNJ2_9ROSI</name>
<organism evidence="1 2">
    <name type="scientific">Hibiscus sabdariffa</name>
    <name type="common">roselle</name>
    <dbReference type="NCBI Taxonomy" id="183260"/>
    <lineage>
        <taxon>Eukaryota</taxon>
        <taxon>Viridiplantae</taxon>
        <taxon>Streptophyta</taxon>
        <taxon>Embryophyta</taxon>
        <taxon>Tracheophyta</taxon>
        <taxon>Spermatophyta</taxon>
        <taxon>Magnoliopsida</taxon>
        <taxon>eudicotyledons</taxon>
        <taxon>Gunneridae</taxon>
        <taxon>Pentapetalae</taxon>
        <taxon>rosids</taxon>
        <taxon>malvids</taxon>
        <taxon>Malvales</taxon>
        <taxon>Malvaceae</taxon>
        <taxon>Malvoideae</taxon>
        <taxon>Hibiscus</taxon>
    </lineage>
</organism>
<keyword evidence="2" id="KW-1185">Reference proteome</keyword>
<sequence>MVKAEKKPDISVSDSIRKSKEVVRAEYNTMEIKSQLAVTRTSLTPSFCKLKEMVRTEYDTKEIKSHKSLNLKFSPTIKQYSNMSPMPKMQNCSKKKTRILQLQPQELLSSLRLFAVAHALLWVPKVIPTLPSLLHLYI</sequence>
<proteinExistence type="predicted"/>
<comment type="caution">
    <text evidence="1">The sequence shown here is derived from an EMBL/GenBank/DDBJ whole genome shotgun (WGS) entry which is preliminary data.</text>
</comment>
<evidence type="ECO:0000313" key="1">
    <source>
        <dbReference type="EMBL" id="KAK9002231.1"/>
    </source>
</evidence>
<dbReference type="Proteomes" id="UP001396334">
    <property type="component" value="Unassembled WGS sequence"/>
</dbReference>
<protein>
    <submittedName>
        <fullName evidence="1">Uncharacterized protein</fullName>
    </submittedName>
</protein>
<accession>A0ABR2QNJ2</accession>